<evidence type="ECO:0000313" key="2">
    <source>
        <dbReference type="EMBL" id="KAK0451324.1"/>
    </source>
</evidence>
<feature type="non-terminal residue" evidence="2">
    <location>
        <position position="210"/>
    </location>
</feature>
<feature type="transmembrane region" description="Helical" evidence="1">
    <location>
        <begin position="160"/>
        <end position="177"/>
    </location>
</feature>
<name>A0AA39MZ08_ARMTA</name>
<gene>
    <name evidence="2" type="ORF">EV420DRAFT_1274136</name>
</gene>
<dbReference type="Proteomes" id="UP001175211">
    <property type="component" value="Unassembled WGS sequence"/>
</dbReference>
<keyword evidence="3" id="KW-1185">Reference proteome</keyword>
<reference evidence="2" key="1">
    <citation type="submission" date="2023-06" db="EMBL/GenBank/DDBJ databases">
        <authorList>
            <consortium name="Lawrence Berkeley National Laboratory"/>
            <person name="Ahrendt S."/>
            <person name="Sahu N."/>
            <person name="Indic B."/>
            <person name="Wong-Bajracharya J."/>
            <person name="Merenyi Z."/>
            <person name="Ke H.-M."/>
            <person name="Monk M."/>
            <person name="Kocsube S."/>
            <person name="Drula E."/>
            <person name="Lipzen A."/>
            <person name="Balint B."/>
            <person name="Henrissat B."/>
            <person name="Andreopoulos B."/>
            <person name="Martin F.M."/>
            <person name="Harder C.B."/>
            <person name="Rigling D."/>
            <person name="Ford K.L."/>
            <person name="Foster G.D."/>
            <person name="Pangilinan J."/>
            <person name="Papanicolaou A."/>
            <person name="Barry K."/>
            <person name="LaButti K."/>
            <person name="Viragh M."/>
            <person name="Koriabine M."/>
            <person name="Yan M."/>
            <person name="Riley R."/>
            <person name="Champramary S."/>
            <person name="Plett K.L."/>
            <person name="Tsai I.J."/>
            <person name="Slot J."/>
            <person name="Sipos G."/>
            <person name="Plett J."/>
            <person name="Nagy L.G."/>
            <person name="Grigoriev I.V."/>
        </authorList>
    </citation>
    <scope>NUCLEOTIDE SEQUENCE</scope>
    <source>
        <strain evidence="2">CCBAS 213</strain>
    </source>
</reference>
<organism evidence="2 3">
    <name type="scientific">Armillaria tabescens</name>
    <name type="common">Ringless honey mushroom</name>
    <name type="synonym">Agaricus tabescens</name>
    <dbReference type="NCBI Taxonomy" id="1929756"/>
    <lineage>
        <taxon>Eukaryota</taxon>
        <taxon>Fungi</taxon>
        <taxon>Dikarya</taxon>
        <taxon>Basidiomycota</taxon>
        <taxon>Agaricomycotina</taxon>
        <taxon>Agaricomycetes</taxon>
        <taxon>Agaricomycetidae</taxon>
        <taxon>Agaricales</taxon>
        <taxon>Marasmiineae</taxon>
        <taxon>Physalacriaceae</taxon>
        <taxon>Desarmillaria</taxon>
    </lineage>
</organism>
<keyword evidence="1" id="KW-1133">Transmembrane helix</keyword>
<proteinExistence type="predicted"/>
<accession>A0AA39MZ08</accession>
<dbReference type="RefSeq" id="XP_060327661.1">
    <property type="nucleotide sequence ID" value="XM_060467813.1"/>
</dbReference>
<dbReference type="AlphaFoldDB" id="A0AA39MZ08"/>
<feature type="transmembrane region" description="Helical" evidence="1">
    <location>
        <begin position="39"/>
        <end position="56"/>
    </location>
</feature>
<feature type="transmembrane region" description="Helical" evidence="1">
    <location>
        <begin position="7"/>
        <end position="27"/>
    </location>
</feature>
<evidence type="ECO:0000256" key="1">
    <source>
        <dbReference type="SAM" id="Phobius"/>
    </source>
</evidence>
<keyword evidence="1" id="KW-0812">Transmembrane</keyword>
<dbReference type="EMBL" id="JAUEPS010000033">
    <property type="protein sequence ID" value="KAK0451324.1"/>
    <property type="molecule type" value="Genomic_DNA"/>
</dbReference>
<protein>
    <submittedName>
        <fullName evidence="2">Uncharacterized protein</fullName>
    </submittedName>
</protein>
<dbReference type="GeneID" id="85351361"/>
<feature type="transmembrane region" description="Helical" evidence="1">
    <location>
        <begin position="68"/>
        <end position="89"/>
    </location>
</feature>
<evidence type="ECO:0000313" key="3">
    <source>
        <dbReference type="Proteomes" id="UP001175211"/>
    </source>
</evidence>
<comment type="caution">
    <text evidence="2">The sequence shown here is derived from an EMBL/GenBank/DDBJ whole genome shotgun (WGS) entry which is preliminary data.</text>
</comment>
<sequence>YSTLRYSGYFVLILLIPSNVTGAIIGYRAFGGEINSQSMYYTLGILSAGCLILGWFNVKKNTREHRKWMIRGVVIFSVAITARLITLAARQIVTDIGNYHSVFRCDELRSVLTNITSIQLLFPTCAGDGVDLSSTYVPVYADARGDALHSIAATRVVQGMALWFALIIHIFGCEAYLQMTEEANYQRRGFVLEPKSDSSVSLAPFPDSPL</sequence>
<keyword evidence="1" id="KW-0472">Membrane</keyword>